<feature type="transmembrane region" description="Helical" evidence="6">
    <location>
        <begin position="428"/>
        <end position="451"/>
    </location>
</feature>
<evidence type="ECO:0000313" key="9">
    <source>
        <dbReference type="Proteomes" id="UP000027153"/>
    </source>
</evidence>
<sequence length="585" mass="65003">MGLLTISKLELRRTRLSFGQRIPVFSILLIILIGLVSFFVSQYGFHINDNIYRVAVTDPGLAAVLNTDDKFQVYIANEQEAKELFEYGGFDILITGNNVRYHISEKSISALDALDRAVQRYDEARLLAYNDLNNTFPVWITVKHIAREQTFQAPSIQRLPDLEAAQQTAASTAEKPVETTRETHTKGEVPSPSILEVTKTDRGLPIRDKALATPSHLNPSLPFGSVVMSFLFIFPIYFIAQFYSASIMEERVRRRGELLLVSPVKSYEIVLGKLIPYLLITLVLMGGITIYIGGNILVPAILLPVALMFLSTAFLGAVISRSFKELTFILVFLSVILSGYIFLPAMFANIHAISVISPISLVVKLLEGESISITEYVFSTTPFYLVSFLILMFGIFIYREEDLFTQKSIKNKLLDSIQVFIERIPAPFFFLSIVLLPIAYSFQLILIVLMFNLPIRYGIVIFIFMAAFIEEVIKSAGIYTVFSRKISSITTGNALRFGIYAGTGFFIGEKLLLLVVITSIAGSVFGSAMGIGLLIFPFVLHITGAIISSLGMRYLGVGNYPASVILASIVHSAYNLYIVRGVLFG</sequence>
<gene>
    <name evidence="8" type="ORF">ANME2D_01816</name>
</gene>
<evidence type="ECO:0000259" key="7">
    <source>
        <dbReference type="Pfam" id="PF12698"/>
    </source>
</evidence>
<feature type="domain" description="ABC-2 type transporter transmembrane" evidence="7">
    <location>
        <begin position="27"/>
        <end position="351"/>
    </location>
</feature>
<feature type="transmembrane region" description="Helical" evidence="6">
    <location>
        <begin position="376"/>
        <end position="398"/>
    </location>
</feature>
<feature type="region of interest" description="Disordered" evidence="5">
    <location>
        <begin position="164"/>
        <end position="194"/>
    </location>
</feature>
<keyword evidence="3 6" id="KW-1133">Transmembrane helix</keyword>
<dbReference type="RefSeq" id="WP_048090734.1">
    <property type="nucleotide sequence ID" value="NZ_JMIY01000004.1"/>
</dbReference>
<dbReference type="OrthoDB" id="106980at2157"/>
<feature type="transmembrane region" description="Helical" evidence="6">
    <location>
        <begin position="494"/>
        <end position="518"/>
    </location>
</feature>
<proteinExistence type="predicted"/>
<feature type="compositionally biased region" description="Basic and acidic residues" evidence="5">
    <location>
        <begin position="175"/>
        <end position="187"/>
    </location>
</feature>
<evidence type="ECO:0000256" key="5">
    <source>
        <dbReference type="SAM" id="MobiDB-lite"/>
    </source>
</evidence>
<dbReference type="GO" id="GO:0016020">
    <property type="term" value="C:membrane"/>
    <property type="evidence" value="ECO:0007669"/>
    <property type="project" value="UniProtKB-SubCell"/>
</dbReference>
<dbReference type="AlphaFoldDB" id="A0A062UXQ3"/>
<accession>A0A062UXQ3</accession>
<keyword evidence="2 6" id="KW-0812">Transmembrane</keyword>
<dbReference type="PATRIC" id="fig|1392998.3.peg.1816"/>
<feature type="transmembrane region" description="Helical" evidence="6">
    <location>
        <begin position="457"/>
        <end position="482"/>
    </location>
</feature>
<feature type="transmembrane region" description="Helical" evidence="6">
    <location>
        <begin position="274"/>
        <end position="294"/>
    </location>
</feature>
<comment type="subcellular location">
    <subcellularLocation>
        <location evidence="1">Membrane</location>
        <topology evidence="1">Multi-pass membrane protein</topology>
    </subcellularLocation>
</comment>
<comment type="caution">
    <text evidence="8">The sequence shown here is derived from an EMBL/GenBank/DDBJ whole genome shotgun (WGS) entry which is preliminary data.</text>
</comment>
<evidence type="ECO:0000256" key="1">
    <source>
        <dbReference type="ARBA" id="ARBA00004141"/>
    </source>
</evidence>
<dbReference type="Pfam" id="PF12698">
    <property type="entry name" value="ABC2_membrane_3"/>
    <property type="match status" value="1"/>
</dbReference>
<keyword evidence="9" id="KW-1185">Reference proteome</keyword>
<dbReference type="Proteomes" id="UP000027153">
    <property type="component" value="Unassembled WGS sequence"/>
</dbReference>
<evidence type="ECO:0000313" key="8">
    <source>
        <dbReference type="EMBL" id="KCZ71761.1"/>
    </source>
</evidence>
<feature type="transmembrane region" description="Helical" evidence="6">
    <location>
        <begin position="300"/>
        <end position="319"/>
    </location>
</feature>
<evidence type="ECO:0000256" key="2">
    <source>
        <dbReference type="ARBA" id="ARBA00022692"/>
    </source>
</evidence>
<name>A0A062UXQ3_9EURY</name>
<evidence type="ECO:0000256" key="4">
    <source>
        <dbReference type="ARBA" id="ARBA00023136"/>
    </source>
</evidence>
<dbReference type="GO" id="GO:0140359">
    <property type="term" value="F:ABC-type transporter activity"/>
    <property type="evidence" value="ECO:0007669"/>
    <property type="project" value="InterPro"/>
</dbReference>
<feature type="transmembrane region" description="Helical" evidence="6">
    <location>
        <begin position="559"/>
        <end position="579"/>
    </location>
</feature>
<evidence type="ECO:0000256" key="6">
    <source>
        <dbReference type="SAM" id="Phobius"/>
    </source>
</evidence>
<evidence type="ECO:0000256" key="3">
    <source>
        <dbReference type="ARBA" id="ARBA00022989"/>
    </source>
</evidence>
<protein>
    <recommendedName>
        <fullName evidence="7">ABC-2 type transporter transmembrane domain-containing protein</fullName>
    </recommendedName>
</protein>
<feature type="transmembrane region" description="Helical" evidence="6">
    <location>
        <begin position="326"/>
        <end position="356"/>
    </location>
</feature>
<feature type="compositionally biased region" description="Low complexity" evidence="5">
    <location>
        <begin position="164"/>
        <end position="174"/>
    </location>
</feature>
<organism evidence="8 9">
    <name type="scientific">Candidatus Methanoperedens nitratireducens</name>
    <dbReference type="NCBI Taxonomy" id="1392998"/>
    <lineage>
        <taxon>Archaea</taxon>
        <taxon>Methanobacteriati</taxon>
        <taxon>Methanobacteriota</taxon>
        <taxon>Stenosarchaea group</taxon>
        <taxon>Methanomicrobia</taxon>
        <taxon>Methanosarcinales</taxon>
        <taxon>ANME-2 cluster</taxon>
        <taxon>Candidatus Methanoperedentaceae</taxon>
        <taxon>Candidatus Methanoperedens</taxon>
    </lineage>
</organism>
<keyword evidence="4 6" id="KW-0472">Membrane</keyword>
<dbReference type="EMBL" id="JMIY01000004">
    <property type="protein sequence ID" value="KCZ71761.1"/>
    <property type="molecule type" value="Genomic_DNA"/>
</dbReference>
<feature type="transmembrane region" description="Helical" evidence="6">
    <location>
        <begin position="21"/>
        <end position="40"/>
    </location>
</feature>
<feature type="transmembrane region" description="Helical" evidence="6">
    <location>
        <begin position="223"/>
        <end position="245"/>
    </location>
</feature>
<reference evidence="8 9" key="1">
    <citation type="journal article" date="2013" name="Nature">
        <title>Anaerobic oxidation of methane coupled to nitrate reduction in a novel archaeal lineage.</title>
        <authorList>
            <person name="Haroon M.F."/>
            <person name="Hu S."/>
            <person name="Shi Y."/>
            <person name="Imelfort M."/>
            <person name="Keller J."/>
            <person name="Hugenholtz P."/>
            <person name="Yuan Z."/>
            <person name="Tyson G.W."/>
        </authorList>
    </citation>
    <scope>NUCLEOTIDE SEQUENCE [LARGE SCALE GENOMIC DNA]</scope>
    <source>
        <strain evidence="8 9">ANME-2d</strain>
    </source>
</reference>
<dbReference type="InterPro" id="IPR013525">
    <property type="entry name" value="ABC2_TM"/>
</dbReference>
<feature type="transmembrane region" description="Helical" evidence="6">
    <location>
        <begin position="524"/>
        <end position="547"/>
    </location>
</feature>